<dbReference type="GO" id="GO:0005829">
    <property type="term" value="C:cytosol"/>
    <property type="evidence" value="ECO:0007669"/>
    <property type="project" value="TreeGrafter"/>
</dbReference>
<dbReference type="Gene3D" id="3.20.20.140">
    <property type="entry name" value="Metal-dependent hydrolases"/>
    <property type="match status" value="1"/>
</dbReference>
<proteinExistence type="predicted"/>
<accession>A0A3P7UQ33</accession>
<accession>A0A183F8H7</accession>
<dbReference type="Proteomes" id="UP000050761">
    <property type="component" value="Unassembled WGS sequence"/>
</dbReference>
<dbReference type="WBParaSite" id="HPBE_0000246901-mRNA-1">
    <property type="protein sequence ID" value="HPBE_0000246901-mRNA-1"/>
    <property type="gene ID" value="HPBE_0000246901"/>
</dbReference>
<dbReference type="PANTHER" id="PTHR11647:SF1">
    <property type="entry name" value="COLLAPSIN RESPONSE MEDIATOR PROTEIN"/>
    <property type="match status" value="1"/>
</dbReference>
<gene>
    <name evidence="1" type="ORF">HPBE_LOCUS2470</name>
</gene>
<evidence type="ECO:0000313" key="3">
    <source>
        <dbReference type="WBParaSite" id="HPBE_0000246901-mRNA-1"/>
    </source>
</evidence>
<dbReference type="EMBL" id="UZAH01003760">
    <property type="protein sequence ID" value="VDO25494.1"/>
    <property type="molecule type" value="Genomic_DNA"/>
</dbReference>
<reference evidence="1 2" key="1">
    <citation type="submission" date="2018-11" db="EMBL/GenBank/DDBJ databases">
        <authorList>
            <consortium name="Pathogen Informatics"/>
        </authorList>
    </citation>
    <scope>NUCLEOTIDE SEQUENCE [LARGE SCALE GENOMIC DNA]</scope>
</reference>
<dbReference type="PANTHER" id="PTHR11647">
    <property type="entry name" value="HYDRANTOINASE/DIHYDROPYRIMIDINASE FAMILY MEMBER"/>
    <property type="match status" value="1"/>
</dbReference>
<evidence type="ECO:0000313" key="2">
    <source>
        <dbReference type="Proteomes" id="UP000050761"/>
    </source>
</evidence>
<evidence type="ECO:0000313" key="1">
    <source>
        <dbReference type="EMBL" id="VDO25494.1"/>
    </source>
</evidence>
<dbReference type="GO" id="GO:0004157">
    <property type="term" value="F:dihydropyrimidinase activity"/>
    <property type="evidence" value="ECO:0007669"/>
    <property type="project" value="TreeGrafter"/>
</dbReference>
<dbReference type="InterPro" id="IPR050378">
    <property type="entry name" value="Metallo-dep_Hydrolases_sf"/>
</dbReference>
<reference evidence="3" key="2">
    <citation type="submission" date="2019-09" db="UniProtKB">
        <authorList>
            <consortium name="WormBaseParasite"/>
        </authorList>
    </citation>
    <scope>IDENTIFICATION</scope>
</reference>
<sequence>MSLLIKNGTVVNEDSMFIADVLIKDGIIVEVAPSISSDNVAEVLDATGRMVIPGGIDPHTHMQLPFMGEVAVDDFFHGTKAALAGGTTMVSKRQ</sequence>
<protein>
    <submittedName>
        <fullName evidence="3">Amidohydro-rel domain-containing protein</fullName>
    </submittedName>
</protein>
<name>A0A183F8H7_HELPZ</name>
<dbReference type="SUPFAM" id="SSF51338">
    <property type="entry name" value="Composite domain of metallo-dependent hydrolases"/>
    <property type="match status" value="1"/>
</dbReference>
<dbReference type="OrthoDB" id="10258955at2759"/>
<dbReference type="GO" id="GO:0006208">
    <property type="term" value="P:pyrimidine nucleobase catabolic process"/>
    <property type="evidence" value="ECO:0007669"/>
    <property type="project" value="TreeGrafter"/>
</dbReference>
<dbReference type="AlphaFoldDB" id="A0A183F8H7"/>
<dbReference type="InterPro" id="IPR011059">
    <property type="entry name" value="Metal-dep_hydrolase_composite"/>
</dbReference>
<keyword evidence="2" id="KW-1185">Reference proteome</keyword>
<organism evidence="2 3">
    <name type="scientific">Heligmosomoides polygyrus</name>
    <name type="common">Parasitic roundworm</name>
    <dbReference type="NCBI Taxonomy" id="6339"/>
    <lineage>
        <taxon>Eukaryota</taxon>
        <taxon>Metazoa</taxon>
        <taxon>Ecdysozoa</taxon>
        <taxon>Nematoda</taxon>
        <taxon>Chromadorea</taxon>
        <taxon>Rhabditida</taxon>
        <taxon>Rhabditina</taxon>
        <taxon>Rhabditomorpha</taxon>
        <taxon>Strongyloidea</taxon>
        <taxon>Heligmosomidae</taxon>
        <taxon>Heligmosomoides</taxon>
    </lineage>
</organism>